<keyword evidence="1" id="KW-0812">Transmembrane</keyword>
<protein>
    <recommendedName>
        <fullName evidence="4">Type II secretion system (T2SS), protein F</fullName>
    </recommendedName>
</protein>
<keyword evidence="1" id="KW-0472">Membrane</keyword>
<evidence type="ECO:0000256" key="1">
    <source>
        <dbReference type="SAM" id="Phobius"/>
    </source>
</evidence>
<evidence type="ECO:0000313" key="2">
    <source>
        <dbReference type="EMBL" id="MBM7798877.1"/>
    </source>
</evidence>
<dbReference type="Proteomes" id="UP000704762">
    <property type="component" value="Unassembled WGS sequence"/>
</dbReference>
<accession>A0ABS2RK58</accession>
<reference evidence="2 3" key="1">
    <citation type="submission" date="2021-01" db="EMBL/GenBank/DDBJ databases">
        <title>Sequencing the genomes of 1000 actinobacteria strains.</title>
        <authorList>
            <person name="Klenk H.-P."/>
        </authorList>
    </citation>
    <scope>NUCLEOTIDE SEQUENCE [LARGE SCALE GENOMIC DNA]</scope>
    <source>
        <strain evidence="2 3">DSM 18662</strain>
    </source>
</reference>
<dbReference type="PANTHER" id="PTHR35007:SF1">
    <property type="entry name" value="PILUS ASSEMBLY PROTEIN"/>
    <property type="match status" value="1"/>
</dbReference>
<dbReference type="RefSeq" id="WP_204917372.1">
    <property type="nucleotide sequence ID" value="NZ_BAAAQP010000002.1"/>
</dbReference>
<name>A0ABS2RK58_9ACTN</name>
<evidence type="ECO:0000313" key="3">
    <source>
        <dbReference type="Proteomes" id="UP000704762"/>
    </source>
</evidence>
<keyword evidence="3" id="KW-1185">Reference proteome</keyword>
<comment type="caution">
    <text evidence="2">The sequence shown here is derived from an EMBL/GenBank/DDBJ whole genome shotgun (WGS) entry which is preliminary data.</text>
</comment>
<sequence length="296" mass="31613">MTFAIVLLTGILLAGGVLALVTAFLPVTPHLADTLNGLNEPWPEHAAGRPTAAGASRSDRLGGWLHRHSPLPLTARQRQNLRIQDRSVAEFYGDKAAMAIVGALCPGLVAAAWSLVTGWSPAVPGLVTLVGATIGYFVPDLTLRRQAGSVRSDASEALLTFIDLVTLERMANASATQALHNAANLSDVALFAQIRAALERARLEQRAPYPELRRLATQLNLPELTDVADTMQLDESGAALSGALRARLRELRDAHFTQAQTEASAVSEGMTIYMTVPALIFGLIFMVPPLLRIVTG</sequence>
<keyword evidence="1" id="KW-1133">Transmembrane helix</keyword>
<gene>
    <name evidence="2" type="ORF">JOE57_001798</name>
</gene>
<evidence type="ECO:0008006" key="4">
    <source>
        <dbReference type="Google" id="ProtNLM"/>
    </source>
</evidence>
<dbReference type="PANTHER" id="PTHR35007">
    <property type="entry name" value="INTEGRAL MEMBRANE PROTEIN-RELATED"/>
    <property type="match status" value="1"/>
</dbReference>
<dbReference type="EMBL" id="JAFBCF010000001">
    <property type="protein sequence ID" value="MBM7798877.1"/>
    <property type="molecule type" value="Genomic_DNA"/>
</dbReference>
<proteinExistence type="predicted"/>
<feature type="transmembrane region" description="Helical" evidence="1">
    <location>
        <begin position="270"/>
        <end position="291"/>
    </location>
</feature>
<organism evidence="2 3">
    <name type="scientific">Microlunatus panaciterrae</name>
    <dbReference type="NCBI Taxonomy" id="400768"/>
    <lineage>
        <taxon>Bacteria</taxon>
        <taxon>Bacillati</taxon>
        <taxon>Actinomycetota</taxon>
        <taxon>Actinomycetes</taxon>
        <taxon>Propionibacteriales</taxon>
        <taxon>Propionibacteriaceae</taxon>
        <taxon>Microlunatus</taxon>
    </lineage>
</organism>